<dbReference type="NCBIfam" id="TIGR00912">
    <property type="entry name" value="2A0309"/>
    <property type="match status" value="1"/>
</dbReference>
<feature type="transmembrane region" description="Helical" evidence="8">
    <location>
        <begin position="82"/>
        <end position="101"/>
    </location>
</feature>
<dbReference type="OrthoDB" id="2716906at2"/>
<evidence type="ECO:0000256" key="6">
    <source>
        <dbReference type="ARBA" id="ARBA00022989"/>
    </source>
</evidence>
<feature type="transmembrane region" description="Helical" evidence="8">
    <location>
        <begin position="187"/>
        <end position="208"/>
    </location>
</feature>
<evidence type="ECO:0000256" key="4">
    <source>
        <dbReference type="ARBA" id="ARBA00022544"/>
    </source>
</evidence>
<evidence type="ECO:0000256" key="2">
    <source>
        <dbReference type="ARBA" id="ARBA00007998"/>
    </source>
</evidence>
<dbReference type="AlphaFoldDB" id="A0A1M4Z693"/>
<keyword evidence="3" id="KW-0813">Transport</keyword>
<name>A0A1M4Z693_9THEO</name>
<feature type="transmembrane region" description="Helical" evidence="8">
    <location>
        <begin position="220"/>
        <end position="241"/>
    </location>
</feature>
<comment type="subcellular location">
    <subcellularLocation>
        <location evidence="1">Membrane</location>
        <topology evidence="1">Multi-pass membrane protein</topology>
    </subcellularLocation>
</comment>
<feature type="transmembrane region" description="Helical" evidence="8">
    <location>
        <begin position="272"/>
        <end position="295"/>
    </location>
</feature>
<protein>
    <submittedName>
        <fullName evidence="9">Spore germination protein</fullName>
    </submittedName>
</protein>
<keyword evidence="6 8" id="KW-1133">Transmembrane helix</keyword>
<feature type="transmembrane region" description="Helical" evidence="8">
    <location>
        <begin position="12"/>
        <end position="29"/>
    </location>
</feature>
<evidence type="ECO:0000256" key="5">
    <source>
        <dbReference type="ARBA" id="ARBA00022692"/>
    </source>
</evidence>
<dbReference type="GO" id="GO:0016020">
    <property type="term" value="C:membrane"/>
    <property type="evidence" value="ECO:0007669"/>
    <property type="project" value="UniProtKB-SubCell"/>
</dbReference>
<dbReference type="Proteomes" id="UP000184088">
    <property type="component" value="Unassembled WGS sequence"/>
</dbReference>
<keyword evidence="4" id="KW-0309">Germination</keyword>
<organism evidence="9 10">
    <name type="scientific">Caldanaerobius fijiensis DSM 17918</name>
    <dbReference type="NCBI Taxonomy" id="1121256"/>
    <lineage>
        <taxon>Bacteria</taxon>
        <taxon>Bacillati</taxon>
        <taxon>Bacillota</taxon>
        <taxon>Clostridia</taxon>
        <taxon>Thermoanaerobacterales</taxon>
        <taxon>Thermoanaerobacteraceae</taxon>
        <taxon>Caldanaerobius</taxon>
    </lineage>
</organism>
<comment type="similarity">
    <text evidence="2">Belongs to the amino acid-polyamine-organocation (APC) superfamily. Spore germination protein (SGP) (TC 2.A.3.9) family.</text>
</comment>
<keyword evidence="10" id="KW-1185">Reference proteome</keyword>
<dbReference type="InterPro" id="IPR004761">
    <property type="entry name" value="Spore_GerAB"/>
</dbReference>
<evidence type="ECO:0000256" key="7">
    <source>
        <dbReference type="ARBA" id="ARBA00023136"/>
    </source>
</evidence>
<evidence type="ECO:0000313" key="10">
    <source>
        <dbReference type="Proteomes" id="UP000184088"/>
    </source>
</evidence>
<keyword evidence="7 8" id="KW-0472">Membrane</keyword>
<feature type="transmembrane region" description="Helical" evidence="8">
    <location>
        <begin position="336"/>
        <end position="356"/>
    </location>
</feature>
<feature type="transmembrane region" description="Helical" evidence="8">
    <location>
        <begin position="41"/>
        <end position="62"/>
    </location>
</feature>
<evidence type="ECO:0000256" key="8">
    <source>
        <dbReference type="SAM" id="Phobius"/>
    </source>
</evidence>
<feature type="transmembrane region" description="Helical" evidence="8">
    <location>
        <begin position="307"/>
        <end position="324"/>
    </location>
</feature>
<dbReference type="GO" id="GO:0009847">
    <property type="term" value="P:spore germination"/>
    <property type="evidence" value="ECO:0007669"/>
    <property type="project" value="InterPro"/>
</dbReference>
<reference evidence="9 10" key="1">
    <citation type="submission" date="2016-11" db="EMBL/GenBank/DDBJ databases">
        <authorList>
            <person name="Jaros S."/>
            <person name="Januszkiewicz K."/>
            <person name="Wedrychowicz H."/>
        </authorList>
    </citation>
    <scope>NUCLEOTIDE SEQUENCE [LARGE SCALE GENOMIC DNA]</scope>
    <source>
        <strain evidence="9 10">DSM 17918</strain>
    </source>
</reference>
<keyword evidence="5 8" id="KW-0812">Transmembrane</keyword>
<dbReference type="Pfam" id="PF03845">
    <property type="entry name" value="Spore_permease"/>
    <property type="match status" value="1"/>
</dbReference>
<evidence type="ECO:0000256" key="1">
    <source>
        <dbReference type="ARBA" id="ARBA00004141"/>
    </source>
</evidence>
<feature type="transmembrane region" description="Helical" evidence="8">
    <location>
        <begin position="113"/>
        <end position="136"/>
    </location>
</feature>
<gene>
    <name evidence="9" type="ORF">SAMN02746089_01365</name>
</gene>
<dbReference type="RefSeq" id="WP_073343167.1">
    <property type="nucleotide sequence ID" value="NZ_FQVH01000012.1"/>
</dbReference>
<sequence>MIKNDDKITSTQLASTLIIQMLGIASLSLPRDVATQGGSSGWTLVVLGALAAMVFSLVVTRLGRMFVNDTFVEYSKKIVGNFLGNVLSFMLVVYFIFFAAVQVRVFAEVLKMFLLYYTPLEIVIITMLLSSLYIVRHGIEPIARLNEIMLPVFVLTAILVLLPTLKDIDFTNLLPLMKVSPWPFAKGIIYTAFLFTGFEFMLFLVPFLKKPQESSRYTVYAIGIAGVLNLMLVILSTTVFGVKENTHLVWPVISLIKIISVPGFFVENLEGIMIGIWTLSVFTTLDTVLYIMSLGLSRVTGAREHSYIVLVLVPIIYIVAMSPADLVQTFAMFRAVSVYGAAALTVVVPLLLLLIARIRNMRGGNDVEEV</sequence>
<feature type="transmembrane region" description="Helical" evidence="8">
    <location>
        <begin position="148"/>
        <end position="166"/>
    </location>
</feature>
<dbReference type="PANTHER" id="PTHR34975:SF2">
    <property type="entry name" value="SPORE GERMINATION PROTEIN A2"/>
    <property type="match status" value="1"/>
</dbReference>
<dbReference type="PANTHER" id="PTHR34975">
    <property type="entry name" value="SPORE GERMINATION PROTEIN A2"/>
    <property type="match status" value="1"/>
</dbReference>
<accession>A0A1M4Z693</accession>
<dbReference type="Gene3D" id="1.20.1740.10">
    <property type="entry name" value="Amino acid/polyamine transporter I"/>
    <property type="match status" value="1"/>
</dbReference>
<dbReference type="EMBL" id="FQVH01000012">
    <property type="protein sequence ID" value="SHF13534.1"/>
    <property type="molecule type" value="Genomic_DNA"/>
</dbReference>
<evidence type="ECO:0000256" key="3">
    <source>
        <dbReference type="ARBA" id="ARBA00022448"/>
    </source>
</evidence>
<dbReference type="STRING" id="1121256.SAMN02746089_01365"/>
<evidence type="ECO:0000313" key="9">
    <source>
        <dbReference type="EMBL" id="SHF13534.1"/>
    </source>
</evidence>
<proteinExistence type="inferred from homology"/>